<evidence type="ECO:0000256" key="2">
    <source>
        <dbReference type="SAM" id="Phobius"/>
    </source>
</evidence>
<keyword evidence="2" id="KW-0472">Membrane</keyword>
<keyword evidence="4" id="KW-1185">Reference proteome</keyword>
<evidence type="ECO:0000313" key="4">
    <source>
        <dbReference type="Proteomes" id="UP000297245"/>
    </source>
</evidence>
<keyword evidence="2" id="KW-1133">Transmembrane helix</keyword>
<feature type="compositionally biased region" description="Acidic residues" evidence="1">
    <location>
        <begin position="1"/>
        <end position="12"/>
    </location>
</feature>
<organism evidence="3 4">
    <name type="scientific">Dendrothele bispora (strain CBS 962.96)</name>
    <dbReference type="NCBI Taxonomy" id="1314807"/>
    <lineage>
        <taxon>Eukaryota</taxon>
        <taxon>Fungi</taxon>
        <taxon>Dikarya</taxon>
        <taxon>Basidiomycota</taxon>
        <taxon>Agaricomycotina</taxon>
        <taxon>Agaricomycetes</taxon>
        <taxon>Agaricomycetidae</taxon>
        <taxon>Agaricales</taxon>
        <taxon>Agaricales incertae sedis</taxon>
        <taxon>Dendrothele</taxon>
    </lineage>
</organism>
<feature type="transmembrane region" description="Helical" evidence="2">
    <location>
        <begin position="105"/>
        <end position="122"/>
    </location>
</feature>
<dbReference type="Proteomes" id="UP000297245">
    <property type="component" value="Unassembled WGS sequence"/>
</dbReference>
<accession>A0A4S8LK71</accession>
<name>A0A4S8LK71_DENBC</name>
<keyword evidence="2" id="KW-0812">Transmembrane</keyword>
<feature type="region of interest" description="Disordered" evidence="1">
    <location>
        <begin position="72"/>
        <end position="93"/>
    </location>
</feature>
<gene>
    <name evidence="3" type="ORF">K435DRAFT_865154</name>
</gene>
<protein>
    <submittedName>
        <fullName evidence="3">Uncharacterized protein</fullName>
    </submittedName>
</protein>
<dbReference type="AlphaFoldDB" id="A0A4S8LK71"/>
<dbReference type="EMBL" id="ML179363">
    <property type="protein sequence ID" value="THU89579.1"/>
    <property type="molecule type" value="Genomic_DNA"/>
</dbReference>
<evidence type="ECO:0000256" key="1">
    <source>
        <dbReference type="SAM" id="MobiDB-lite"/>
    </source>
</evidence>
<feature type="region of interest" description="Disordered" evidence="1">
    <location>
        <begin position="1"/>
        <end position="41"/>
    </location>
</feature>
<sequence>MEGGDEEKWEEETATKHHSRSRIPPPKEEEDSQPNLTDRVNYDPRRSIRGRLYEHYTRTFHILSQASFQPTPNFSSVTAKPTQTSRPLDSTQIPSSRTLRFPCQWFWFFFFRSFLILAFTSYSH</sequence>
<evidence type="ECO:0000313" key="3">
    <source>
        <dbReference type="EMBL" id="THU89579.1"/>
    </source>
</evidence>
<proteinExistence type="predicted"/>
<reference evidence="3 4" key="1">
    <citation type="journal article" date="2019" name="Nat. Ecol. Evol.">
        <title>Megaphylogeny resolves global patterns of mushroom evolution.</title>
        <authorList>
            <person name="Varga T."/>
            <person name="Krizsan K."/>
            <person name="Foldi C."/>
            <person name="Dima B."/>
            <person name="Sanchez-Garcia M."/>
            <person name="Sanchez-Ramirez S."/>
            <person name="Szollosi G.J."/>
            <person name="Szarkandi J.G."/>
            <person name="Papp V."/>
            <person name="Albert L."/>
            <person name="Andreopoulos W."/>
            <person name="Angelini C."/>
            <person name="Antonin V."/>
            <person name="Barry K.W."/>
            <person name="Bougher N.L."/>
            <person name="Buchanan P."/>
            <person name="Buyck B."/>
            <person name="Bense V."/>
            <person name="Catcheside P."/>
            <person name="Chovatia M."/>
            <person name="Cooper J."/>
            <person name="Damon W."/>
            <person name="Desjardin D."/>
            <person name="Finy P."/>
            <person name="Geml J."/>
            <person name="Haridas S."/>
            <person name="Hughes K."/>
            <person name="Justo A."/>
            <person name="Karasinski D."/>
            <person name="Kautmanova I."/>
            <person name="Kiss B."/>
            <person name="Kocsube S."/>
            <person name="Kotiranta H."/>
            <person name="LaButti K.M."/>
            <person name="Lechner B.E."/>
            <person name="Liimatainen K."/>
            <person name="Lipzen A."/>
            <person name="Lukacs Z."/>
            <person name="Mihaltcheva S."/>
            <person name="Morgado L.N."/>
            <person name="Niskanen T."/>
            <person name="Noordeloos M.E."/>
            <person name="Ohm R.A."/>
            <person name="Ortiz-Santana B."/>
            <person name="Ovrebo C."/>
            <person name="Racz N."/>
            <person name="Riley R."/>
            <person name="Savchenko A."/>
            <person name="Shiryaev A."/>
            <person name="Soop K."/>
            <person name="Spirin V."/>
            <person name="Szebenyi C."/>
            <person name="Tomsovsky M."/>
            <person name="Tulloss R.E."/>
            <person name="Uehling J."/>
            <person name="Grigoriev I.V."/>
            <person name="Vagvolgyi C."/>
            <person name="Papp T."/>
            <person name="Martin F.M."/>
            <person name="Miettinen O."/>
            <person name="Hibbett D.S."/>
            <person name="Nagy L.G."/>
        </authorList>
    </citation>
    <scope>NUCLEOTIDE SEQUENCE [LARGE SCALE GENOMIC DNA]</scope>
    <source>
        <strain evidence="3 4">CBS 962.96</strain>
    </source>
</reference>